<accession>A0AA36BAD8</accession>
<keyword evidence="2" id="KW-1185">Reference proteome</keyword>
<name>A0AA36BAD8_OCTVU</name>
<dbReference type="AlphaFoldDB" id="A0AA36BAD8"/>
<proteinExistence type="predicted"/>
<sequence>MKTNVKLLWSDVKTAGCCEAVVAGCEAVIAGQEDKCETRQEDKCEVGIAGCEDKHNDPKFNETVVTGCDDDVNSMKDQKN</sequence>
<evidence type="ECO:0000313" key="2">
    <source>
        <dbReference type="Proteomes" id="UP001162480"/>
    </source>
</evidence>
<organism evidence="1 2">
    <name type="scientific">Octopus vulgaris</name>
    <name type="common">Common octopus</name>
    <dbReference type="NCBI Taxonomy" id="6645"/>
    <lineage>
        <taxon>Eukaryota</taxon>
        <taxon>Metazoa</taxon>
        <taxon>Spiralia</taxon>
        <taxon>Lophotrochozoa</taxon>
        <taxon>Mollusca</taxon>
        <taxon>Cephalopoda</taxon>
        <taxon>Coleoidea</taxon>
        <taxon>Octopodiformes</taxon>
        <taxon>Octopoda</taxon>
        <taxon>Incirrata</taxon>
        <taxon>Octopodidae</taxon>
        <taxon>Octopus</taxon>
    </lineage>
</organism>
<dbReference type="Proteomes" id="UP001162480">
    <property type="component" value="Chromosome 11"/>
</dbReference>
<dbReference type="EMBL" id="OX597824">
    <property type="protein sequence ID" value="CAI9730524.1"/>
    <property type="molecule type" value="Genomic_DNA"/>
</dbReference>
<evidence type="ECO:0000313" key="1">
    <source>
        <dbReference type="EMBL" id="CAI9730524.1"/>
    </source>
</evidence>
<reference evidence="1" key="1">
    <citation type="submission" date="2023-08" db="EMBL/GenBank/DDBJ databases">
        <authorList>
            <person name="Alioto T."/>
            <person name="Alioto T."/>
            <person name="Gomez Garrido J."/>
        </authorList>
    </citation>
    <scope>NUCLEOTIDE SEQUENCE</scope>
</reference>
<protein>
    <submittedName>
        <fullName evidence="1">Uncharacterized protein</fullName>
    </submittedName>
</protein>
<gene>
    <name evidence="1" type="ORF">OCTVUL_1B014589</name>
</gene>